<evidence type="ECO:0000256" key="1">
    <source>
        <dbReference type="SAM" id="MobiDB-lite"/>
    </source>
</evidence>
<organism evidence="2 3">
    <name type="scientific">Kwoniella newhampshirensis</name>
    <dbReference type="NCBI Taxonomy" id="1651941"/>
    <lineage>
        <taxon>Eukaryota</taxon>
        <taxon>Fungi</taxon>
        <taxon>Dikarya</taxon>
        <taxon>Basidiomycota</taxon>
        <taxon>Agaricomycotina</taxon>
        <taxon>Tremellomycetes</taxon>
        <taxon>Tremellales</taxon>
        <taxon>Cryptococcaceae</taxon>
        <taxon>Kwoniella</taxon>
    </lineage>
</organism>
<accession>A0AAW0Z5N9</accession>
<dbReference type="RefSeq" id="XP_066805743.1">
    <property type="nucleotide sequence ID" value="XM_066943201.1"/>
</dbReference>
<feature type="region of interest" description="Disordered" evidence="1">
    <location>
        <begin position="49"/>
        <end position="69"/>
    </location>
</feature>
<evidence type="ECO:0000313" key="3">
    <source>
        <dbReference type="Proteomes" id="UP001388673"/>
    </source>
</evidence>
<keyword evidence="3" id="KW-1185">Reference proteome</keyword>
<dbReference type="CDD" id="cd18724">
    <property type="entry name" value="PIN_LabA-like"/>
    <property type="match status" value="1"/>
</dbReference>
<evidence type="ECO:0008006" key="4">
    <source>
        <dbReference type="Google" id="ProtNLM"/>
    </source>
</evidence>
<gene>
    <name evidence="2" type="ORF">IAR55_000062</name>
</gene>
<feature type="compositionally biased region" description="Polar residues" evidence="1">
    <location>
        <begin position="125"/>
        <end position="137"/>
    </location>
</feature>
<dbReference type="Proteomes" id="UP001388673">
    <property type="component" value="Unassembled WGS sequence"/>
</dbReference>
<reference evidence="2 3" key="1">
    <citation type="journal article" date="2024" name="bioRxiv">
        <title>Comparative genomics of Cryptococcus and Kwoniella reveals pathogenesis evolution and contrasting karyotype dynamics via intercentromeric recombination or chromosome fusion.</title>
        <authorList>
            <person name="Coelho M.A."/>
            <person name="David-Palma M."/>
            <person name="Shea T."/>
            <person name="Bowers K."/>
            <person name="McGinley-Smith S."/>
            <person name="Mohammad A.W."/>
            <person name="Gnirke A."/>
            <person name="Yurkov A.M."/>
            <person name="Nowrousian M."/>
            <person name="Sun S."/>
            <person name="Cuomo C.A."/>
            <person name="Heitman J."/>
        </authorList>
    </citation>
    <scope>NUCLEOTIDE SEQUENCE [LARGE SCALE GENOMIC DNA]</scope>
    <source>
        <strain evidence="2 3">CBS 13917</strain>
    </source>
</reference>
<sequence length="671" mass="73467">MFVDTSHHPTELIANFGSQTIGGSKRIMTDELEVEEEFDPSILGLTPVESSESAAAADEPKPAEPSTVSFPLVQPVTPVTAASNTRFTALDLLRSISGSYASANWTPDGHSPARSLPSLSDGDKSQNLAYNGKQNNPNSPPLAVHELQARDFAATPGSPCNQLAKIALHSGGEPTAFDMERTESYESTIPSTNGISPPRSRSHITLVRIRLPGRRHYRTKVKVQRVSLPAAIHDTVTSEDDGGLTSDAPSYPEPATQFQRDLLSVYGHEALEKLEYQAKLDSTSGNQVPSVIRDLFPALADPMSAIRIANVFRRRLELPTLAYTQKLDKLALRRAIARMRDSLYIEMAAAMTLPLAPPPSEETGDEANGNAKQTVTMTPSSLHIMATRMPSVFPAEKTLLKAFLADDFRQAYGEKQGKVVWQGGVGRLRGKGEGGYKGDLDASGLCHIYVDHSNILYGLLHHLAVKPSDALPPRHLRTLSLPCLSLLLRRGRPTPPGSLHLVASSPLHQNLDPLVRLGWEVSVLKRVEMYEDEVEDPTSMHVTAKPQSRISGASDMGLRRYREQGVDEILHLKILQVLNSKGPKAEKGSTLVLATGDARGGQFNRDGFPGAVREALKRGWSVELWSFSAGLSRAWKEAARRERWTENGKFTIWSLDDWAEQLVEVATDVEE</sequence>
<dbReference type="GeneID" id="92177322"/>
<comment type="caution">
    <text evidence="2">The sequence shown here is derived from an EMBL/GenBank/DDBJ whole genome shotgun (WGS) entry which is preliminary data.</text>
</comment>
<dbReference type="AlphaFoldDB" id="A0AAW0Z5N9"/>
<evidence type="ECO:0000313" key="2">
    <source>
        <dbReference type="EMBL" id="KAK8869497.1"/>
    </source>
</evidence>
<dbReference type="EMBL" id="JBCAWK010000001">
    <property type="protein sequence ID" value="KAK8869497.1"/>
    <property type="molecule type" value="Genomic_DNA"/>
</dbReference>
<protein>
    <recommendedName>
        <fullName evidence="4">NYN domain-containing protein</fullName>
    </recommendedName>
</protein>
<dbReference type="KEGG" id="kne:92177322"/>
<name>A0AAW0Z5N9_9TREE</name>
<feature type="region of interest" description="Disordered" evidence="1">
    <location>
        <begin position="102"/>
        <end position="142"/>
    </location>
</feature>
<proteinExistence type="predicted"/>